<dbReference type="RefSeq" id="WP_226934338.1">
    <property type="nucleotide sequence ID" value="NZ_JACDXX010000004.1"/>
</dbReference>
<feature type="domain" description="HD" evidence="1">
    <location>
        <begin position="55"/>
        <end position="143"/>
    </location>
</feature>
<keyword evidence="3" id="KW-1185">Reference proteome</keyword>
<dbReference type="GO" id="GO:0016787">
    <property type="term" value="F:hydrolase activity"/>
    <property type="evidence" value="ECO:0007669"/>
    <property type="project" value="UniProtKB-KW"/>
</dbReference>
<gene>
    <name evidence="2" type="ORF">H0485_05370</name>
</gene>
<dbReference type="InterPro" id="IPR006674">
    <property type="entry name" value="HD_domain"/>
</dbReference>
<dbReference type="Gene3D" id="1.10.3210.10">
    <property type="entry name" value="Hypothetical protein af1432"/>
    <property type="match status" value="1"/>
</dbReference>
<evidence type="ECO:0000313" key="2">
    <source>
        <dbReference type="EMBL" id="MCB5409431.1"/>
    </source>
</evidence>
<dbReference type="Proteomes" id="UP001198571">
    <property type="component" value="Unassembled WGS sequence"/>
</dbReference>
<accession>A0ABS8CJ67</accession>
<keyword evidence="2" id="KW-0378">Hydrolase</keyword>
<dbReference type="Pfam" id="PF01966">
    <property type="entry name" value="HD"/>
    <property type="match status" value="1"/>
</dbReference>
<name>A0ABS8CJ67_9RHOB</name>
<organism evidence="2 3">
    <name type="scientific">Pseudogemmobacter faecipullorum</name>
    <dbReference type="NCBI Taxonomy" id="2755041"/>
    <lineage>
        <taxon>Bacteria</taxon>
        <taxon>Pseudomonadati</taxon>
        <taxon>Pseudomonadota</taxon>
        <taxon>Alphaproteobacteria</taxon>
        <taxon>Rhodobacterales</taxon>
        <taxon>Paracoccaceae</taxon>
        <taxon>Pseudogemmobacter</taxon>
    </lineage>
</organism>
<evidence type="ECO:0000259" key="1">
    <source>
        <dbReference type="Pfam" id="PF01966"/>
    </source>
</evidence>
<evidence type="ECO:0000313" key="3">
    <source>
        <dbReference type="Proteomes" id="UP001198571"/>
    </source>
</evidence>
<dbReference type="EMBL" id="JACDXX010000004">
    <property type="protein sequence ID" value="MCB5409431.1"/>
    <property type="molecule type" value="Genomic_DNA"/>
</dbReference>
<reference evidence="2 3" key="1">
    <citation type="submission" date="2020-07" db="EMBL/GenBank/DDBJ databases">
        <title>Pseudogemmobacter sp. nov., isolated from poultry manure in Taiwan.</title>
        <authorList>
            <person name="Lin S.-Y."/>
            <person name="Tang Y.-S."/>
            <person name="Young C.-C."/>
        </authorList>
    </citation>
    <scope>NUCLEOTIDE SEQUENCE [LARGE SCALE GENOMIC DNA]</scope>
    <source>
        <strain evidence="2 3">CC-YST710</strain>
    </source>
</reference>
<comment type="caution">
    <text evidence="2">The sequence shown here is derived from an EMBL/GenBank/DDBJ whole genome shotgun (WGS) entry which is preliminary data.</text>
</comment>
<sequence length="200" mass="21802">MAAKQPRAWQRMLSGRRLDLLDPTPLDIEISDIAHGLAFVARWNGQTRGDQAYSVAEHSLLVEELFTRANPGVAVRWRLAALLHDAPEYVIGDMISPVKAAVGPGYGELDARLAAAVHLRFGLPATLPAAVKRQIKAADNISAWAEAVQIAGFSPAEANKFFGRPDPLLLKDIEIRLRPPAAVRAEFVAKHEELLSLCAM</sequence>
<protein>
    <submittedName>
        <fullName evidence="2">HD family hydrolase</fullName>
    </submittedName>
</protein>
<dbReference type="SUPFAM" id="SSF109604">
    <property type="entry name" value="HD-domain/PDEase-like"/>
    <property type="match status" value="1"/>
</dbReference>
<proteinExistence type="predicted"/>